<dbReference type="GO" id="GO:0016226">
    <property type="term" value="P:iron-sulfur cluster assembly"/>
    <property type="evidence" value="ECO:0007669"/>
    <property type="project" value="TreeGrafter"/>
</dbReference>
<accession>A0A1M7ZJZ6</accession>
<gene>
    <name evidence="2" type="ORF">SAMN02745172_01980</name>
</gene>
<dbReference type="EMBL" id="FRXO01000003">
    <property type="protein sequence ID" value="SHO65132.1"/>
    <property type="molecule type" value="Genomic_DNA"/>
</dbReference>
<keyword evidence="3" id="KW-1185">Reference proteome</keyword>
<name>A0A1M7ZJZ6_9HYPH</name>
<dbReference type="STRING" id="1123029.SAMN02745172_01980"/>
<dbReference type="SUPFAM" id="SSF82657">
    <property type="entry name" value="BolA-like"/>
    <property type="match status" value="1"/>
</dbReference>
<dbReference type="PIRSF" id="PIRSF003113">
    <property type="entry name" value="BolA"/>
    <property type="match status" value="1"/>
</dbReference>
<sequence length="92" mass="9730">MNVRQTIAAKLAAAFEPAELDVIDESHLHAGHAGHRPGGETHFRVRIVAEAFAGRSRLERHRLVNALLADELAGPVHALAIVADAPAKGSEG</sequence>
<organism evidence="2 3">
    <name type="scientific">Pseudoxanthobacter soli DSM 19599</name>
    <dbReference type="NCBI Taxonomy" id="1123029"/>
    <lineage>
        <taxon>Bacteria</taxon>
        <taxon>Pseudomonadati</taxon>
        <taxon>Pseudomonadota</taxon>
        <taxon>Alphaproteobacteria</taxon>
        <taxon>Hyphomicrobiales</taxon>
        <taxon>Segnochrobactraceae</taxon>
        <taxon>Pseudoxanthobacter</taxon>
    </lineage>
</organism>
<dbReference type="InterPro" id="IPR002634">
    <property type="entry name" value="BolA"/>
</dbReference>
<evidence type="ECO:0000313" key="3">
    <source>
        <dbReference type="Proteomes" id="UP000186406"/>
    </source>
</evidence>
<proteinExistence type="inferred from homology"/>
<dbReference type="Gene3D" id="3.30.300.90">
    <property type="entry name" value="BolA-like"/>
    <property type="match status" value="1"/>
</dbReference>
<dbReference type="PANTHER" id="PTHR46230">
    <property type="match status" value="1"/>
</dbReference>
<protein>
    <submittedName>
        <fullName evidence="2">Transcriptional regulator, BolA protein family</fullName>
    </submittedName>
</protein>
<dbReference type="Proteomes" id="UP000186406">
    <property type="component" value="Unassembled WGS sequence"/>
</dbReference>
<dbReference type="OrthoDB" id="9811118at2"/>
<evidence type="ECO:0000256" key="1">
    <source>
        <dbReference type="RuleBase" id="RU003860"/>
    </source>
</evidence>
<dbReference type="InterPro" id="IPR036065">
    <property type="entry name" value="BolA-like_sf"/>
</dbReference>
<evidence type="ECO:0000313" key="2">
    <source>
        <dbReference type="EMBL" id="SHO65132.1"/>
    </source>
</evidence>
<dbReference type="Pfam" id="PF01722">
    <property type="entry name" value="BolA"/>
    <property type="match status" value="1"/>
</dbReference>
<comment type="similarity">
    <text evidence="1">Belongs to the BolA/IbaG family.</text>
</comment>
<reference evidence="2 3" key="1">
    <citation type="submission" date="2016-12" db="EMBL/GenBank/DDBJ databases">
        <authorList>
            <person name="Song W.-J."/>
            <person name="Kurnit D.M."/>
        </authorList>
    </citation>
    <scope>NUCLEOTIDE SEQUENCE [LARGE SCALE GENOMIC DNA]</scope>
    <source>
        <strain evidence="2 3">DSM 19599</strain>
    </source>
</reference>
<dbReference type="RefSeq" id="WP_073628024.1">
    <property type="nucleotide sequence ID" value="NZ_FRXO01000003.1"/>
</dbReference>
<dbReference type="AlphaFoldDB" id="A0A1M7ZJZ6"/>
<dbReference type="PANTHER" id="PTHR46230:SF7">
    <property type="entry name" value="BOLA-LIKE PROTEIN 1"/>
    <property type="match status" value="1"/>
</dbReference>